<organism evidence="1 2">
    <name type="scientific">Mycobacterium lentiflavum</name>
    <dbReference type="NCBI Taxonomy" id="141349"/>
    <lineage>
        <taxon>Bacteria</taxon>
        <taxon>Bacillati</taxon>
        <taxon>Actinomycetota</taxon>
        <taxon>Actinomycetes</taxon>
        <taxon>Mycobacteriales</taxon>
        <taxon>Mycobacteriaceae</taxon>
        <taxon>Mycobacterium</taxon>
        <taxon>Mycobacterium simiae complex</taxon>
    </lineage>
</organism>
<protein>
    <recommendedName>
        <fullName evidence="3">DUF2867 domain-containing protein</fullName>
    </recommendedName>
</protein>
<evidence type="ECO:0000313" key="1">
    <source>
        <dbReference type="EMBL" id="CQD05238.1"/>
    </source>
</evidence>
<gene>
    <name evidence="1" type="ORF">BN1232_00876</name>
</gene>
<name>A0A0E4GVX9_MYCLN</name>
<dbReference type="OrthoDB" id="164904at2"/>
<dbReference type="RefSeq" id="WP_090599544.1">
    <property type="nucleotide sequence ID" value="NZ_CTEE01000001.1"/>
</dbReference>
<dbReference type="AlphaFoldDB" id="A0A0E4GVX9"/>
<accession>A0A0E4GVX9</accession>
<proteinExistence type="predicted"/>
<dbReference type="STRING" id="141349.BN1232_00876"/>
<sequence>MERLPYIDQHAITIDANRADTWSALLRAMCRDPHDPASVPIGFVLDEARAPDRFALKGRHLFAVYRWVFELEAEAADRTRMRATTWAAFPGVHGRIYRALVIGTGAHRVVTRRTLKRVAATALRAQTETGRTASDYTDVFEVPIRHGDARTAEQMFRDALRNEPGGGAVLWIHRHVLRFQLHPRPSPDHLIGWQIVQSEPDEVVLAARGPLMRGELTLRRQDGRRATLTTRVHYRRRLAARMVWAVVAPLHRVVAPRLMQRAAAPDPHRAAVI</sequence>
<dbReference type="Proteomes" id="UP000199251">
    <property type="component" value="Unassembled WGS sequence"/>
</dbReference>
<reference evidence="1 2" key="1">
    <citation type="submission" date="2015-03" db="EMBL/GenBank/DDBJ databases">
        <authorList>
            <person name="Urmite Genomes"/>
        </authorList>
    </citation>
    <scope>NUCLEOTIDE SEQUENCE [LARGE SCALE GENOMIC DNA]</scope>
    <source>
        <strain evidence="1 2">CSUR P1491</strain>
    </source>
</reference>
<dbReference type="Pfam" id="PF11066">
    <property type="entry name" value="DUF2867"/>
    <property type="match status" value="1"/>
</dbReference>
<evidence type="ECO:0000313" key="2">
    <source>
        <dbReference type="Proteomes" id="UP000199251"/>
    </source>
</evidence>
<dbReference type="EMBL" id="CTEE01000001">
    <property type="protein sequence ID" value="CQD05238.1"/>
    <property type="molecule type" value="Genomic_DNA"/>
</dbReference>
<dbReference type="InterPro" id="IPR021295">
    <property type="entry name" value="DUF2867"/>
</dbReference>
<evidence type="ECO:0008006" key="3">
    <source>
        <dbReference type="Google" id="ProtNLM"/>
    </source>
</evidence>